<dbReference type="InterPro" id="IPR014718">
    <property type="entry name" value="GH-type_carb-bd"/>
</dbReference>
<dbReference type="GO" id="GO:0005975">
    <property type="term" value="P:carbohydrate metabolic process"/>
    <property type="evidence" value="ECO:0007669"/>
    <property type="project" value="InterPro"/>
</dbReference>
<dbReference type="Proteomes" id="UP000623067">
    <property type="component" value="Unassembled WGS sequence"/>
</dbReference>
<protein>
    <submittedName>
        <fullName evidence="1">Aldose 1-epimerase</fullName>
    </submittedName>
</protein>
<organism evidence="1 2">
    <name type="scientific">Sphingomonas metalli</name>
    <dbReference type="NCBI Taxonomy" id="1779358"/>
    <lineage>
        <taxon>Bacteria</taxon>
        <taxon>Pseudomonadati</taxon>
        <taxon>Pseudomonadota</taxon>
        <taxon>Alphaproteobacteria</taxon>
        <taxon>Sphingomonadales</taxon>
        <taxon>Sphingomonadaceae</taxon>
        <taxon>Sphingomonas</taxon>
    </lineage>
</organism>
<dbReference type="RefSeq" id="WP_188658152.1">
    <property type="nucleotide sequence ID" value="NZ_BMIH01000002.1"/>
</dbReference>
<evidence type="ECO:0000313" key="2">
    <source>
        <dbReference type="Proteomes" id="UP000623067"/>
    </source>
</evidence>
<dbReference type="GO" id="GO:0016853">
    <property type="term" value="F:isomerase activity"/>
    <property type="evidence" value="ECO:0007669"/>
    <property type="project" value="InterPro"/>
</dbReference>
<accession>A0A916T2Y5</accession>
<dbReference type="CDD" id="cd09024">
    <property type="entry name" value="Aldose_epim_lacX"/>
    <property type="match status" value="1"/>
</dbReference>
<dbReference type="AlphaFoldDB" id="A0A916T2Y5"/>
<dbReference type="SUPFAM" id="SSF74650">
    <property type="entry name" value="Galactose mutarotase-like"/>
    <property type="match status" value="1"/>
</dbReference>
<keyword evidence="2" id="KW-1185">Reference proteome</keyword>
<dbReference type="Gene3D" id="2.70.98.10">
    <property type="match status" value="1"/>
</dbReference>
<name>A0A916T2Y5_9SPHN</name>
<evidence type="ECO:0000313" key="1">
    <source>
        <dbReference type="EMBL" id="GGB26661.1"/>
    </source>
</evidence>
<dbReference type="Pfam" id="PF01263">
    <property type="entry name" value="Aldose_epim"/>
    <property type="match status" value="1"/>
</dbReference>
<proteinExistence type="predicted"/>
<dbReference type="InterPro" id="IPR008183">
    <property type="entry name" value="Aldose_1/G6P_1-epimerase"/>
</dbReference>
<dbReference type="GO" id="GO:0030246">
    <property type="term" value="F:carbohydrate binding"/>
    <property type="evidence" value="ECO:0007669"/>
    <property type="project" value="InterPro"/>
</dbReference>
<reference evidence="1" key="1">
    <citation type="journal article" date="2014" name="Int. J. Syst. Evol. Microbiol.">
        <title>Complete genome sequence of Corynebacterium casei LMG S-19264T (=DSM 44701T), isolated from a smear-ripened cheese.</title>
        <authorList>
            <consortium name="US DOE Joint Genome Institute (JGI-PGF)"/>
            <person name="Walter F."/>
            <person name="Albersmeier A."/>
            <person name="Kalinowski J."/>
            <person name="Ruckert C."/>
        </authorList>
    </citation>
    <scope>NUCLEOTIDE SEQUENCE</scope>
    <source>
        <strain evidence="1">CGMCC 1.15330</strain>
    </source>
</reference>
<sequence>MTDLIWIRTDAVSAAINPFGAELTHLRDTDGAELMTDADPAFWPKHAPILFPVVGVTNGGIRIDGTTYPMTKHGFARDLAFAVSEQGDDHAVFTLSDSAVTRAIYPFAFRLEVSFRVEGATLSIAARIINPDAERTLPAQFGFHPAFAWPLPYGAPRAAHRIVFDRIEPGRLREISPDGLIAATTAPSPLADGRILSLDDSLFVHDALVWDPVASQAVRYGAAEGPQLRVAFPDTPALGIWTKPGAHFICIEPWHGIADPEGFDGAFVDKPQVFQVAPQAEKTIGMTITLER</sequence>
<dbReference type="InterPro" id="IPR011013">
    <property type="entry name" value="Gal_mutarotase_sf_dom"/>
</dbReference>
<dbReference type="InterPro" id="IPR037481">
    <property type="entry name" value="LacX"/>
</dbReference>
<dbReference type="EMBL" id="BMIH01000002">
    <property type="protein sequence ID" value="GGB26661.1"/>
    <property type="molecule type" value="Genomic_DNA"/>
</dbReference>
<gene>
    <name evidence="1" type="ORF">GCM10011380_15260</name>
</gene>
<comment type="caution">
    <text evidence="1">The sequence shown here is derived from an EMBL/GenBank/DDBJ whole genome shotgun (WGS) entry which is preliminary data.</text>
</comment>
<reference evidence="1" key="2">
    <citation type="submission" date="2020-09" db="EMBL/GenBank/DDBJ databases">
        <authorList>
            <person name="Sun Q."/>
            <person name="Zhou Y."/>
        </authorList>
    </citation>
    <scope>NUCLEOTIDE SEQUENCE</scope>
    <source>
        <strain evidence="1">CGMCC 1.15330</strain>
    </source>
</reference>